<proteinExistence type="predicted"/>
<dbReference type="SMART" id="SM00369">
    <property type="entry name" value="LRR_TYP"/>
    <property type="match status" value="5"/>
</dbReference>
<feature type="region of interest" description="Disordered" evidence="3">
    <location>
        <begin position="242"/>
        <end position="261"/>
    </location>
</feature>
<dbReference type="InterPro" id="IPR050216">
    <property type="entry name" value="LRR_domain-containing"/>
</dbReference>
<keyword evidence="2" id="KW-0677">Repeat</keyword>
<dbReference type="Pfam" id="PF13855">
    <property type="entry name" value="LRR_8"/>
    <property type="match status" value="1"/>
</dbReference>
<dbReference type="PANTHER" id="PTHR48051">
    <property type="match status" value="1"/>
</dbReference>
<dbReference type="PANTHER" id="PTHR48051:SF1">
    <property type="entry name" value="RAS SUPPRESSOR PROTEIN 1"/>
    <property type="match status" value="1"/>
</dbReference>
<dbReference type="InterPro" id="IPR032675">
    <property type="entry name" value="LRR_dom_sf"/>
</dbReference>
<gene>
    <name evidence="4" type="ORF">V8G54_017048</name>
</gene>
<evidence type="ECO:0000256" key="1">
    <source>
        <dbReference type="ARBA" id="ARBA00022614"/>
    </source>
</evidence>
<reference evidence="4 5" key="1">
    <citation type="journal article" date="2023" name="Life. Sci Alliance">
        <title>Evolutionary insights into 3D genome organization and epigenetic landscape of Vigna mungo.</title>
        <authorList>
            <person name="Junaid A."/>
            <person name="Singh B."/>
            <person name="Bhatia S."/>
        </authorList>
    </citation>
    <scope>NUCLEOTIDE SEQUENCE [LARGE SCALE GENOMIC DNA]</scope>
    <source>
        <strain evidence="4">Urdbean</strain>
    </source>
</reference>
<evidence type="ECO:0000256" key="3">
    <source>
        <dbReference type="SAM" id="MobiDB-lite"/>
    </source>
</evidence>
<dbReference type="AlphaFoldDB" id="A0AAQ3NQ94"/>
<feature type="region of interest" description="Disordered" evidence="3">
    <location>
        <begin position="182"/>
        <end position="223"/>
    </location>
</feature>
<dbReference type="PROSITE" id="PS51450">
    <property type="entry name" value="LRR"/>
    <property type="match status" value="1"/>
</dbReference>
<evidence type="ECO:0000313" key="5">
    <source>
        <dbReference type="Proteomes" id="UP001374535"/>
    </source>
</evidence>
<dbReference type="EMBL" id="CP144696">
    <property type="protein sequence ID" value="WVZ12518.1"/>
    <property type="molecule type" value="Genomic_DNA"/>
</dbReference>
<keyword evidence="5" id="KW-1185">Reference proteome</keyword>
<evidence type="ECO:0000313" key="4">
    <source>
        <dbReference type="EMBL" id="WVZ12518.1"/>
    </source>
</evidence>
<name>A0AAQ3NQ94_VIGMU</name>
<accession>A0AAQ3NQ94</accession>
<dbReference type="InterPro" id="IPR001611">
    <property type="entry name" value="Leu-rich_rpt"/>
</dbReference>
<dbReference type="GO" id="GO:0005737">
    <property type="term" value="C:cytoplasm"/>
    <property type="evidence" value="ECO:0007669"/>
    <property type="project" value="TreeGrafter"/>
</dbReference>
<keyword evidence="1" id="KW-0433">Leucine-rich repeat</keyword>
<dbReference type="InterPro" id="IPR003591">
    <property type="entry name" value="Leu-rich_rpt_typical-subtyp"/>
</dbReference>
<dbReference type="SUPFAM" id="SSF52058">
    <property type="entry name" value="L domain-like"/>
    <property type="match status" value="1"/>
</dbReference>
<feature type="compositionally biased region" description="Basic and acidic residues" evidence="3">
    <location>
        <begin position="182"/>
        <end position="199"/>
    </location>
</feature>
<dbReference type="Proteomes" id="UP001374535">
    <property type="component" value="Chromosome 5"/>
</dbReference>
<dbReference type="SMART" id="SM00364">
    <property type="entry name" value="LRR_BAC"/>
    <property type="match status" value="4"/>
</dbReference>
<organism evidence="4 5">
    <name type="scientific">Vigna mungo</name>
    <name type="common">Black gram</name>
    <name type="synonym">Phaseolus mungo</name>
    <dbReference type="NCBI Taxonomy" id="3915"/>
    <lineage>
        <taxon>Eukaryota</taxon>
        <taxon>Viridiplantae</taxon>
        <taxon>Streptophyta</taxon>
        <taxon>Embryophyta</taxon>
        <taxon>Tracheophyta</taxon>
        <taxon>Spermatophyta</taxon>
        <taxon>Magnoliopsida</taxon>
        <taxon>eudicotyledons</taxon>
        <taxon>Gunneridae</taxon>
        <taxon>Pentapetalae</taxon>
        <taxon>rosids</taxon>
        <taxon>fabids</taxon>
        <taxon>Fabales</taxon>
        <taxon>Fabaceae</taxon>
        <taxon>Papilionoideae</taxon>
        <taxon>50 kb inversion clade</taxon>
        <taxon>NPAAA clade</taxon>
        <taxon>indigoferoid/millettioid clade</taxon>
        <taxon>Phaseoleae</taxon>
        <taxon>Vigna</taxon>
    </lineage>
</organism>
<protein>
    <submittedName>
        <fullName evidence="4">Uncharacterized protein</fullName>
    </submittedName>
</protein>
<evidence type="ECO:0000256" key="2">
    <source>
        <dbReference type="ARBA" id="ARBA00022737"/>
    </source>
</evidence>
<dbReference type="Gene3D" id="3.80.10.10">
    <property type="entry name" value="Ribonuclease Inhibitor"/>
    <property type="match status" value="1"/>
</dbReference>
<sequence>MMYEQQQRFQQPMSVKVDLRKKTERRKPIEEERLEIVDLSGMSLDSLPNPSLNLATICKLDLSNNNLQNIPESLTARLLNMVVLDVHSNQIRYLPNSIGCLSKLKVLNVSGNLIEYLPKTIENCSRSLEELNANFNKLIQLPENIGYELINLKKLSVNSNKLVFLPRSTSHLTALKILDISPRRSREPDKPRNSEREPELPVPGFSTLLGRAPPIPSRTRRELQQDQVLAGLRWVPEEVAQAERGREPSEFAAAGSDGAGIACGEGVPVPEDERGPSEPHEEEVMGGEAAEVWAARNVKPSSCLITDPSIASPRRATPPCSHLVASSHPAITSAPELNVAVFSSELCTRTLLLHGWTRSIRFSSRLLSNYCVHVTHENKKLTALSSSASQVCNAGNVINPQQLVKAKSHI</sequence>